<name>A0A315ZCM8_SEDFL</name>
<organism evidence="1 2">
    <name type="scientific">Sediminitomix flava</name>
    <dbReference type="NCBI Taxonomy" id="379075"/>
    <lineage>
        <taxon>Bacteria</taxon>
        <taxon>Pseudomonadati</taxon>
        <taxon>Bacteroidota</taxon>
        <taxon>Cytophagia</taxon>
        <taxon>Cytophagales</taxon>
        <taxon>Flammeovirgaceae</taxon>
        <taxon>Sediminitomix</taxon>
    </lineage>
</organism>
<accession>A0A315ZCM8</accession>
<evidence type="ECO:0000313" key="1">
    <source>
        <dbReference type="EMBL" id="PWJ43052.1"/>
    </source>
</evidence>
<proteinExistence type="predicted"/>
<protein>
    <submittedName>
        <fullName evidence="1">Uncharacterized protein</fullName>
    </submittedName>
</protein>
<keyword evidence="2" id="KW-1185">Reference proteome</keyword>
<gene>
    <name evidence="1" type="ORF">BC781_102600</name>
</gene>
<evidence type="ECO:0000313" key="2">
    <source>
        <dbReference type="Proteomes" id="UP000245535"/>
    </source>
</evidence>
<reference evidence="1 2" key="1">
    <citation type="submission" date="2018-03" db="EMBL/GenBank/DDBJ databases">
        <title>Genomic Encyclopedia of Archaeal and Bacterial Type Strains, Phase II (KMG-II): from individual species to whole genera.</title>
        <authorList>
            <person name="Goeker M."/>
        </authorList>
    </citation>
    <scope>NUCLEOTIDE SEQUENCE [LARGE SCALE GENOMIC DNA]</scope>
    <source>
        <strain evidence="1 2">DSM 28229</strain>
    </source>
</reference>
<dbReference type="Proteomes" id="UP000245535">
    <property type="component" value="Unassembled WGS sequence"/>
</dbReference>
<comment type="caution">
    <text evidence="1">The sequence shown here is derived from an EMBL/GenBank/DDBJ whole genome shotgun (WGS) entry which is preliminary data.</text>
</comment>
<dbReference type="EMBL" id="QGDO01000002">
    <property type="protein sequence ID" value="PWJ43052.1"/>
    <property type="molecule type" value="Genomic_DNA"/>
</dbReference>
<dbReference type="AlphaFoldDB" id="A0A315ZCM8"/>
<dbReference type="RefSeq" id="WP_109617266.1">
    <property type="nucleotide sequence ID" value="NZ_QGDO01000002.1"/>
</dbReference>
<sequence>MTISNHAVHQLLVKEFEEESINKVEERLKEKLAEIQRRQLFKYKKELSQEAFDLAIQSSEAFTNRIFDELIYEIKSSANPFQVIKDLETVFDL</sequence>